<sequence length="187" mass="21721">MTINSLDPLSSLPVELIYKIFRYVPIRDVVRASVLSTFWRYIWLYVPELVFDTRSIPSSIDVPIWKKFADVVNHVLSLHKGDTSRFEIRKIAECYCCPEDIVRWILLLEKKQVKELILELPFWNKLRIQVSVFSSVLYWAHNLSLLKLHNCAMSLPSHTKGFSNLVNLELNSATFTNDTNCSNATFL</sequence>
<dbReference type="PANTHER" id="PTHR31639">
    <property type="entry name" value="F-BOX PROTEIN-LIKE"/>
    <property type="match status" value="1"/>
</dbReference>
<dbReference type="Proteomes" id="UP000230069">
    <property type="component" value="Unassembled WGS sequence"/>
</dbReference>
<accession>A0A2G5E4D4</accession>
<evidence type="ECO:0000313" key="2">
    <source>
        <dbReference type="EMBL" id="PIA50609.1"/>
    </source>
</evidence>
<name>A0A2G5E4D4_AQUCA</name>
<dbReference type="SMART" id="SM00256">
    <property type="entry name" value="FBOX"/>
    <property type="match status" value="1"/>
</dbReference>
<evidence type="ECO:0000313" key="3">
    <source>
        <dbReference type="Proteomes" id="UP000230069"/>
    </source>
</evidence>
<dbReference type="Gene3D" id="1.20.1280.50">
    <property type="match status" value="1"/>
</dbReference>
<dbReference type="OrthoDB" id="1722980at2759"/>
<reference evidence="2 3" key="1">
    <citation type="submission" date="2017-09" db="EMBL/GenBank/DDBJ databases">
        <title>WGS assembly of Aquilegia coerulea Goldsmith.</title>
        <authorList>
            <person name="Hodges S."/>
            <person name="Kramer E."/>
            <person name="Nordborg M."/>
            <person name="Tomkins J."/>
            <person name="Borevitz J."/>
            <person name="Derieg N."/>
            <person name="Yan J."/>
            <person name="Mihaltcheva S."/>
            <person name="Hayes R.D."/>
            <person name="Rokhsar D."/>
        </authorList>
    </citation>
    <scope>NUCLEOTIDE SEQUENCE [LARGE SCALE GENOMIC DNA]</scope>
    <source>
        <strain evidence="3">cv. Goldsmith</strain>
    </source>
</reference>
<protein>
    <recommendedName>
        <fullName evidence="1">F-box domain-containing protein</fullName>
    </recommendedName>
</protein>
<dbReference type="InterPro" id="IPR036047">
    <property type="entry name" value="F-box-like_dom_sf"/>
</dbReference>
<proteinExistence type="predicted"/>
<dbReference type="PANTHER" id="PTHR31639:SF285">
    <property type="entry name" value="OS01G0730200 PROTEIN"/>
    <property type="match status" value="1"/>
</dbReference>
<gene>
    <name evidence="2" type="ORF">AQUCO_01200071v1</name>
</gene>
<keyword evidence="3" id="KW-1185">Reference proteome</keyword>
<dbReference type="SUPFAM" id="SSF81383">
    <property type="entry name" value="F-box domain"/>
    <property type="match status" value="1"/>
</dbReference>
<organism evidence="2 3">
    <name type="scientific">Aquilegia coerulea</name>
    <name type="common">Rocky mountain columbine</name>
    <dbReference type="NCBI Taxonomy" id="218851"/>
    <lineage>
        <taxon>Eukaryota</taxon>
        <taxon>Viridiplantae</taxon>
        <taxon>Streptophyta</taxon>
        <taxon>Embryophyta</taxon>
        <taxon>Tracheophyta</taxon>
        <taxon>Spermatophyta</taxon>
        <taxon>Magnoliopsida</taxon>
        <taxon>Ranunculales</taxon>
        <taxon>Ranunculaceae</taxon>
        <taxon>Thalictroideae</taxon>
        <taxon>Aquilegia</taxon>
    </lineage>
</organism>
<dbReference type="AlphaFoldDB" id="A0A2G5E4D4"/>
<dbReference type="Pfam" id="PF00646">
    <property type="entry name" value="F-box"/>
    <property type="match status" value="1"/>
</dbReference>
<dbReference type="InterPro" id="IPR001810">
    <property type="entry name" value="F-box_dom"/>
</dbReference>
<dbReference type="STRING" id="218851.A0A2G5E4D4"/>
<feature type="domain" description="F-box" evidence="1">
    <location>
        <begin position="6"/>
        <end position="54"/>
    </location>
</feature>
<evidence type="ECO:0000259" key="1">
    <source>
        <dbReference type="PROSITE" id="PS50181"/>
    </source>
</evidence>
<dbReference type="EMBL" id="KZ305029">
    <property type="protein sequence ID" value="PIA50609.1"/>
    <property type="molecule type" value="Genomic_DNA"/>
</dbReference>
<dbReference type="InParanoid" id="A0A2G5E4D4"/>
<dbReference type="PROSITE" id="PS50181">
    <property type="entry name" value="FBOX"/>
    <property type="match status" value="1"/>
</dbReference>